<name>A0A7J7CWK6_TRIWF</name>
<dbReference type="FunCoup" id="A0A7J7CWK6">
    <property type="interactions" value="144"/>
</dbReference>
<sequence length="294" mass="33051">MGSTSWKQKLMKELVDGQESATQLQVLLQKPFSENGSSQFSSGDEHLVKILGSFTESLSLLMMMGSSNNCESDNNNSQAGSGSVCCDHESRSSDENCSESRKRVPSLKDKRGCYKRKKNSQSWTTVSSTVDDVYAWRKYGQKEILNAKYPRSYFRCTHKYEQGCKATKQVQRMEDQPEMFQTTYSGNHTCRNVVKAPPNIKIDPESCWGPCVLTPESKIPTTIKQEPSKGEEIPSGADGDELNSSLWKDLMPFEYSCEPASMVSNVYSCYTDITFQDSLDIDSVTFDSDFTFDI</sequence>
<feature type="region of interest" description="Disordered" evidence="6">
    <location>
        <begin position="81"/>
        <end position="103"/>
    </location>
</feature>
<evidence type="ECO:0000256" key="1">
    <source>
        <dbReference type="ARBA" id="ARBA00004123"/>
    </source>
</evidence>
<dbReference type="SMART" id="SM00774">
    <property type="entry name" value="WRKY"/>
    <property type="match status" value="1"/>
</dbReference>
<dbReference type="PROSITE" id="PS50811">
    <property type="entry name" value="WRKY"/>
    <property type="match status" value="1"/>
</dbReference>
<comment type="subcellular location">
    <subcellularLocation>
        <location evidence="1">Nucleus</location>
    </subcellularLocation>
</comment>
<dbReference type="Gene3D" id="2.20.25.80">
    <property type="entry name" value="WRKY domain"/>
    <property type="match status" value="1"/>
</dbReference>
<organism evidence="8 9">
    <name type="scientific">Tripterygium wilfordii</name>
    <name type="common">Thunder God vine</name>
    <dbReference type="NCBI Taxonomy" id="458696"/>
    <lineage>
        <taxon>Eukaryota</taxon>
        <taxon>Viridiplantae</taxon>
        <taxon>Streptophyta</taxon>
        <taxon>Embryophyta</taxon>
        <taxon>Tracheophyta</taxon>
        <taxon>Spermatophyta</taxon>
        <taxon>Magnoliopsida</taxon>
        <taxon>eudicotyledons</taxon>
        <taxon>Gunneridae</taxon>
        <taxon>Pentapetalae</taxon>
        <taxon>rosids</taxon>
        <taxon>fabids</taxon>
        <taxon>Celastrales</taxon>
        <taxon>Celastraceae</taxon>
        <taxon>Tripterygium</taxon>
    </lineage>
</organism>
<accession>A0A7J7CWK6</accession>
<proteinExistence type="predicted"/>
<evidence type="ECO:0000313" key="9">
    <source>
        <dbReference type="Proteomes" id="UP000593562"/>
    </source>
</evidence>
<keyword evidence="9" id="KW-1185">Reference proteome</keyword>
<dbReference type="InterPro" id="IPR044810">
    <property type="entry name" value="WRKY_plant"/>
</dbReference>
<evidence type="ECO:0000256" key="6">
    <source>
        <dbReference type="SAM" id="MobiDB-lite"/>
    </source>
</evidence>
<dbReference type="OrthoDB" id="2021064at2759"/>
<dbReference type="Proteomes" id="UP000593562">
    <property type="component" value="Unassembled WGS sequence"/>
</dbReference>
<dbReference type="AlphaFoldDB" id="A0A7J7CWK6"/>
<feature type="region of interest" description="Disordered" evidence="6">
    <location>
        <begin position="221"/>
        <end position="241"/>
    </location>
</feature>
<gene>
    <name evidence="8" type="ORF">HS088_TW13G01303</name>
</gene>
<keyword evidence="4" id="KW-0804">Transcription</keyword>
<dbReference type="InterPro" id="IPR036576">
    <property type="entry name" value="WRKY_dom_sf"/>
</dbReference>
<feature type="domain" description="WRKY" evidence="7">
    <location>
        <begin position="125"/>
        <end position="188"/>
    </location>
</feature>
<evidence type="ECO:0000313" key="8">
    <source>
        <dbReference type="EMBL" id="KAF5738404.1"/>
    </source>
</evidence>
<dbReference type="EMBL" id="JAAARO010000013">
    <property type="protein sequence ID" value="KAF5738404.1"/>
    <property type="molecule type" value="Genomic_DNA"/>
</dbReference>
<keyword evidence="3" id="KW-0238">DNA-binding</keyword>
<protein>
    <recommendedName>
        <fullName evidence="7">WRKY domain-containing protein</fullName>
    </recommendedName>
</protein>
<reference evidence="8 9" key="1">
    <citation type="journal article" date="2020" name="Nat. Commun.">
        <title>Genome of Tripterygium wilfordii and identification of cytochrome P450 involved in triptolide biosynthesis.</title>
        <authorList>
            <person name="Tu L."/>
            <person name="Su P."/>
            <person name="Zhang Z."/>
            <person name="Gao L."/>
            <person name="Wang J."/>
            <person name="Hu T."/>
            <person name="Zhou J."/>
            <person name="Zhang Y."/>
            <person name="Zhao Y."/>
            <person name="Liu Y."/>
            <person name="Song Y."/>
            <person name="Tong Y."/>
            <person name="Lu Y."/>
            <person name="Yang J."/>
            <person name="Xu C."/>
            <person name="Jia M."/>
            <person name="Peters R.J."/>
            <person name="Huang L."/>
            <person name="Gao W."/>
        </authorList>
    </citation>
    <scope>NUCLEOTIDE SEQUENCE [LARGE SCALE GENOMIC DNA]</scope>
    <source>
        <strain evidence="9">cv. XIE 37</strain>
        <tissue evidence="8">Leaf</tissue>
    </source>
</reference>
<evidence type="ECO:0000256" key="5">
    <source>
        <dbReference type="ARBA" id="ARBA00023242"/>
    </source>
</evidence>
<dbReference type="InParanoid" id="A0A7J7CWK6"/>
<evidence type="ECO:0000256" key="2">
    <source>
        <dbReference type="ARBA" id="ARBA00023015"/>
    </source>
</evidence>
<keyword evidence="2" id="KW-0805">Transcription regulation</keyword>
<evidence type="ECO:0000256" key="3">
    <source>
        <dbReference type="ARBA" id="ARBA00023125"/>
    </source>
</evidence>
<dbReference type="GO" id="GO:0003700">
    <property type="term" value="F:DNA-binding transcription factor activity"/>
    <property type="evidence" value="ECO:0007669"/>
    <property type="project" value="InterPro"/>
</dbReference>
<evidence type="ECO:0000256" key="4">
    <source>
        <dbReference type="ARBA" id="ARBA00023163"/>
    </source>
</evidence>
<keyword evidence="5" id="KW-0539">Nucleus</keyword>
<evidence type="ECO:0000259" key="7">
    <source>
        <dbReference type="PROSITE" id="PS50811"/>
    </source>
</evidence>
<feature type="compositionally biased region" description="Basic and acidic residues" evidence="6">
    <location>
        <begin position="86"/>
        <end position="103"/>
    </location>
</feature>
<dbReference type="GO" id="GO:0005634">
    <property type="term" value="C:nucleus"/>
    <property type="evidence" value="ECO:0007669"/>
    <property type="project" value="UniProtKB-SubCell"/>
</dbReference>
<dbReference type="PANTHER" id="PTHR31282">
    <property type="entry name" value="WRKY TRANSCRIPTION FACTOR 21-RELATED"/>
    <property type="match status" value="1"/>
</dbReference>
<dbReference type="SUPFAM" id="SSF118290">
    <property type="entry name" value="WRKY DNA-binding domain"/>
    <property type="match status" value="1"/>
</dbReference>
<dbReference type="GO" id="GO:0043565">
    <property type="term" value="F:sequence-specific DNA binding"/>
    <property type="evidence" value="ECO:0007669"/>
    <property type="project" value="InterPro"/>
</dbReference>
<comment type="caution">
    <text evidence="8">The sequence shown here is derived from an EMBL/GenBank/DDBJ whole genome shotgun (WGS) entry which is preliminary data.</text>
</comment>
<dbReference type="InterPro" id="IPR003657">
    <property type="entry name" value="WRKY_dom"/>
</dbReference>
<dbReference type="Pfam" id="PF03106">
    <property type="entry name" value="WRKY"/>
    <property type="match status" value="1"/>
</dbReference>